<proteinExistence type="predicted"/>
<feature type="transmembrane region" description="Helical" evidence="2">
    <location>
        <begin position="44"/>
        <end position="63"/>
    </location>
</feature>
<protein>
    <recommendedName>
        <fullName evidence="5">DUF1345 domain-containing protein</fullName>
    </recommendedName>
</protein>
<keyword evidence="4" id="KW-1185">Reference proteome</keyword>
<dbReference type="OrthoDB" id="5402524at2"/>
<keyword evidence="2" id="KW-0812">Transmembrane</keyword>
<accession>A0A543HI46</accession>
<evidence type="ECO:0000313" key="4">
    <source>
        <dbReference type="Proteomes" id="UP000316747"/>
    </source>
</evidence>
<keyword evidence="2" id="KW-1133">Transmembrane helix</keyword>
<evidence type="ECO:0008006" key="5">
    <source>
        <dbReference type="Google" id="ProtNLM"/>
    </source>
</evidence>
<evidence type="ECO:0000313" key="3">
    <source>
        <dbReference type="EMBL" id="TQM57994.1"/>
    </source>
</evidence>
<sequence>MPGRSSGRGRPEPRSSAGENRLPPAAAVIVAVITYAALPESLLVGPRFAIPVVELVLLCTLLVTNPRRLVRQTRWSRAASIALACVVIGTNLVALGMLVNALTSSKAEGTSLLLAGMQVWVTNVIGFGLLFWEVDRGGPVARHTLARNQLLPADWRFSQDENQDAVREVSASSSVSSNWRPAFIDYLYVSLTNSSAFSPTDTMPLTGRAKALMGLEATAALLTSLLVVARAVGALGSGGG</sequence>
<dbReference type="RefSeq" id="WP_141845389.1">
    <property type="nucleotide sequence ID" value="NZ_VFPM01000003.1"/>
</dbReference>
<name>A0A543HI46_9MICO</name>
<feature type="transmembrane region" description="Helical" evidence="2">
    <location>
        <begin position="21"/>
        <end position="38"/>
    </location>
</feature>
<dbReference type="AlphaFoldDB" id="A0A543HI46"/>
<feature type="region of interest" description="Disordered" evidence="1">
    <location>
        <begin position="1"/>
        <end position="20"/>
    </location>
</feature>
<keyword evidence="2" id="KW-0472">Membrane</keyword>
<comment type="caution">
    <text evidence="3">The sequence shown here is derived from an EMBL/GenBank/DDBJ whole genome shotgun (WGS) entry which is preliminary data.</text>
</comment>
<dbReference type="Proteomes" id="UP000316747">
    <property type="component" value="Unassembled WGS sequence"/>
</dbReference>
<reference evidence="3 4" key="1">
    <citation type="submission" date="2019-06" db="EMBL/GenBank/DDBJ databases">
        <title>Genome sequencing of plant associated microbes to promote plant fitness in Sorghum bicolor and Oryza sativa.</title>
        <authorList>
            <person name="Coleman-Derr D."/>
        </authorList>
    </citation>
    <scope>NUCLEOTIDE SEQUENCE [LARGE SCALE GENOMIC DNA]</scope>
    <source>
        <strain evidence="3 4">KV-663</strain>
    </source>
</reference>
<feature type="transmembrane region" description="Helical" evidence="2">
    <location>
        <begin position="111"/>
        <end position="132"/>
    </location>
</feature>
<feature type="transmembrane region" description="Helical" evidence="2">
    <location>
        <begin position="75"/>
        <end position="99"/>
    </location>
</feature>
<evidence type="ECO:0000256" key="1">
    <source>
        <dbReference type="SAM" id="MobiDB-lite"/>
    </source>
</evidence>
<evidence type="ECO:0000256" key="2">
    <source>
        <dbReference type="SAM" id="Phobius"/>
    </source>
</evidence>
<dbReference type="EMBL" id="VFPM01000003">
    <property type="protein sequence ID" value="TQM57994.1"/>
    <property type="molecule type" value="Genomic_DNA"/>
</dbReference>
<organism evidence="3 4">
    <name type="scientific">Humibacillus xanthopallidus</name>
    <dbReference type="NCBI Taxonomy" id="412689"/>
    <lineage>
        <taxon>Bacteria</taxon>
        <taxon>Bacillati</taxon>
        <taxon>Actinomycetota</taxon>
        <taxon>Actinomycetes</taxon>
        <taxon>Micrococcales</taxon>
        <taxon>Intrasporangiaceae</taxon>
        <taxon>Humibacillus</taxon>
    </lineage>
</organism>
<gene>
    <name evidence="3" type="ORF">FBY41_3350</name>
</gene>